<keyword evidence="5" id="KW-1185">Reference proteome</keyword>
<proteinExistence type="predicted"/>
<dbReference type="EnsemblMetazoa" id="XM_001599655">
    <property type="protein sequence ID" value="XP_001599705"/>
    <property type="gene ID" value="LOC100114800"/>
</dbReference>
<sequence>MDKDCKSTSISNETNENQTEEVNLPEVVASLKMLAVDIPEEDEVSPTNPRRSLRKRVPRNLDFSTLNRRCSLKPKKRSFSEMENEEQIKEYYLDKTVKKHTNSLETIFEEKEDSSQSTNCMSVKRFKRMIQFTPEPTDSKIKKRREKIRKVFGSKINYRKRRNVSMQALLDKLNGLQNDLSINNDTK</sequence>
<feature type="region of interest" description="Disordered" evidence="2">
    <location>
        <begin position="1"/>
        <end position="24"/>
    </location>
</feature>
<organism evidence="4 5">
    <name type="scientific">Nasonia vitripennis</name>
    <name type="common">Parasitic wasp</name>
    <dbReference type="NCBI Taxonomy" id="7425"/>
    <lineage>
        <taxon>Eukaryota</taxon>
        <taxon>Metazoa</taxon>
        <taxon>Ecdysozoa</taxon>
        <taxon>Arthropoda</taxon>
        <taxon>Hexapoda</taxon>
        <taxon>Insecta</taxon>
        <taxon>Pterygota</taxon>
        <taxon>Neoptera</taxon>
        <taxon>Endopterygota</taxon>
        <taxon>Hymenoptera</taxon>
        <taxon>Apocrita</taxon>
        <taxon>Proctotrupomorpha</taxon>
        <taxon>Chalcidoidea</taxon>
        <taxon>Pteromalidae</taxon>
        <taxon>Pteromalinae</taxon>
        <taxon>Nasonia</taxon>
    </lineage>
</organism>
<evidence type="ECO:0000256" key="1">
    <source>
        <dbReference type="ARBA" id="ARBA00022553"/>
    </source>
</evidence>
<reference evidence="4" key="1">
    <citation type="submission" date="2021-01" db="UniProtKB">
        <authorList>
            <consortium name="EnsemblMetazoa"/>
        </authorList>
    </citation>
    <scope>IDENTIFICATION</scope>
</reference>
<feature type="compositionally biased region" description="Low complexity" evidence="2">
    <location>
        <begin position="7"/>
        <end position="21"/>
    </location>
</feature>
<evidence type="ECO:0000256" key="2">
    <source>
        <dbReference type="SAM" id="MobiDB-lite"/>
    </source>
</evidence>
<dbReference type="KEGG" id="nvi:100114800"/>
<evidence type="ECO:0000259" key="3">
    <source>
        <dbReference type="Pfam" id="PF15386"/>
    </source>
</evidence>
<dbReference type="Pfam" id="PF15386">
    <property type="entry name" value="Tantalus"/>
    <property type="match status" value="1"/>
</dbReference>
<dbReference type="AlphaFoldDB" id="A0A7M7LL62"/>
<dbReference type="InParanoid" id="A0A7M7LL62"/>
<protein>
    <recommendedName>
        <fullName evidence="3">Tantalus-like domain-containing protein</fullName>
    </recommendedName>
</protein>
<accession>A0A7M7LL62</accession>
<dbReference type="InterPro" id="IPR028149">
    <property type="entry name" value="Tantalus-like"/>
</dbReference>
<dbReference type="OMA" id="NRKKIPM"/>
<keyword evidence="1" id="KW-0597">Phosphoprotein</keyword>
<dbReference type="FunCoup" id="A0A7M7LL62">
    <property type="interactions" value="278"/>
</dbReference>
<name>A0A7M7LL62_NASVI</name>
<feature type="domain" description="Tantalus-like" evidence="3">
    <location>
        <begin position="77"/>
        <end position="125"/>
    </location>
</feature>
<gene>
    <name evidence="4" type="primary">100114800</name>
</gene>
<evidence type="ECO:0000313" key="4">
    <source>
        <dbReference type="EnsemblMetazoa" id="XP_001599705"/>
    </source>
</evidence>
<dbReference type="OrthoDB" id="8035741at2759"/>
<evidence type="ECO:0000313" key="5">
    <source>
        <dbReference type="Proteomes" id="UP000002358"/>
    </source>
</evidence>
<dbReference type="Proteomes" id="UP000002358">
    <property type="component" value="Chromosome 2"/>
</dbReference>